<evidence type="ECO:0000256" key="8">
    <source>
        <dbReference type="SAM" id="Phobius"/>
    </source>
</evidence>
<evidence type="ECO:0000256" key="6">
    <source>
        <dbReference type="ARBA" id="ARBA00022989"/>
    </source>
</evidence>
<evidence type="ECO:0000256" key="1">
    <source>
        <dbReference type="ARBA" id="ARBA00004651"/>
    </source>
</evidence>
<keyword evidence="3" id="KW-0813">Transport</keyword>
<feature type="transmembrane region" description="Helical" evidence="8">
    <location>
        <begin position="187"/>
        <end position="208"/>
    </location>
</feature>
<evidence type="ECO:0000313" key="12">
    <source>
        <dbReference type="Proteomes" id="UP000095712"/>
    </source>
</evidence>
<comment type="similarity">
    <text evidence="2">Belongs to the auxin efflux carrier (TC 2.A.69) family.</text>
</comment>
<feature type="transmembrane region" description="Helical" evidence="8">
    <location>
        <begin position="67"/>
        <end position="87"/>
    </location>
</feature>
<dbReference type="AlphaFoldDB" id="A0A173XKQ2"/>
<name>A0A173XKQ2_9FIRM</name>
<dbReference type="OrthoDB" id="9798064at2"/>
<evidence type="ECO:0000256" key="2">
    <source>
        <dbReference type="ARBA" id="ARBA00010145"/>
    </source>
</evidence>
<evidence type="ECO:0000256" key="7">
    <source>
        <dbReference type="ARBA" id="ARBA00023136"/>
    </source>
</evidence>
<keyword evidence="4" id="KW-1003">Cell membrane</keyword>
<comment type="subcellular location">
    <subcellularLocation>
        <location evidence="1">Cell membrane</location>
        <topology evidence="1">Multi-pass membrane protein</topology>
    </subcellularLocation>
</comment>
<dbReference type="eggNOG" id="COG0679">
    <property type="taxonomic scope" value="Bacteria"/>
</dbReference>
<feature type="transmembrane region" description="Helical" evidence="8">
    <location>
        <begin position="99"/>
        <end position="118"/>
    </location>
</feature>
<reference evidence="11 12" key="1">
    <citation type="submission" date="2015-09" db="EMBL/GenBank/DDBJ databases">
        <authorList>
            <consortium name="Pathogen Informatics"/>
        </authorList>
    </citation>
    <scope>NUCLEOTIDE SEQUENCE [LARGE SCALE GENOMIC DNA]</scope>
    <source>
        <strain evidence="9 11">2789STDY5834863</strain>
        <strain evidence="10 12">2789STDY5834911</strain>
    </source>
</reference>
<dbReference type="GO" id="GO:0005886">
    <property type="term" value="C:plasma membrane"/>
    <property type="evidence" value="ECO:0007669"/>
    <property type="project" value="UniProtKB-SubCell"/>
</dbReference>
<accession>A0A173XKQ2</accession>
<dbReference type="Gene3D" id="1.20.1530.20">
    <property type="match status" value="1"/>
</dbReference>
<dbReference type="InterPro" id="IPR004776">
    <property type="entry name" value="Mem_transp_PIN-like"/>
</dbReference>
<evidence type="ECO:0000313" key="9">
    <source>
        <dbReference type="EMBL" id="CUN51850.1"/>
    </source>
</evidence>
<feature type="transmembrane region" description="Helical" evidence="8">
    <location>
        <begin position="154"/>
        <end position="175"/>
    </location>
</feature>
<dbReference type="Pfam" id="PF03547">
    <property type="entry name" value="Mem_trans"/>
    <property type="match status" value="2"/>
</dbReference>
<keyword evidence="5 8" id="KW-0812">Transmembrane</keyword>
<dbReference type="PANTHER" id="PTHR36838:SF1">
    <property type="entry name" value="SLR1864 PROTEIN"/>
    <property type="match status" value="1"/>
</dbReference>
<protein>
    <submittedName>
        <fullName evidence="9">Auxin efflux carrier</fullName>
    </submittedName>
</protein>
<dbReference type="Proteomes" id="UP000095431">
    <property type="component" value="Unassembled WGS sequence"/>
</dbReference>
<dbReference type="RefSeq" id="WP_055150784.1">
    <property type="nucleotide sequence ID" value="NZ_BTHH01000001.1"/>
</dbReference>
<dbReference type="EMBL" id="CZAW01000013">
    <property type="protein sequence ID" value="CUP41513.1"/>
    <property type="molecule type" value="Genomic_DNA"/>
</dbReference>
<evidence type="ECO:0000313" key="10">
    <source>
        <dbReference type="EMBL" id="CUP41513.1"/>
    </source>
</evidence>
<feature type="transmembrane region" description="Helical" evidence="8">
    <location>
        <begin position="124"/>
        <end position="142"/>
    </location>
</feature>
<dbReference type="InterPro" id="IPR038770">
    <property type="entry name" value="Na+/solute_symporter_sf"/>
</dbReference>
<evidence type="ECO:0000256" key="5">
    <source>
        <dbReference type="ARBA" id="ARBA00022692"/>
    </source>
</evidence>
<evidence type="ECO:0000256" key="4">
    <source>
        <dbReference type="ARBA" id="ARBA00022475"/>
    </source>
</evidence>
<feature type="transmembrane region" description="Helical" evidence="8">
    <location>
        <begin position="37"/>
        <end position="55"/>
    </location>
</feature>
<keyword evidence="7 8" id="KW-0472">Membrane</keyword>
<keyword evidence="6 8" id="KW-1133">Transmembrane helix</keyword>
<evidence type="ECO:0000256" key="3">
    <source>
        <dbReference type="ARBA" id="ARBA00022448"/>
    </source>
</evidence>
<evidence type="ECO:0000313" key="11">
    <source>
        <dbReference type="Proteomes" id="UP000095431"/>
    </source>
</evidence>
<gene>
    <name evidence="9" type="ORF">ERS852478_00348</name>
    <name evidence="10" type="ORF">ERS852523_01540</name>
</gene>
<sequence>MNISILLMEQIIQLFLMIFMGYLIVKVGLVKDEDSKVLSKIILYLIIPCVIINAFQVDYTMDTVKGLLLALAASVMTQVLLLIIISISGKLLHLNEVEIASVYYSNSGNLIVPIVTFILGQDWVLYGCVFMSVQLIFLWTHCKKIISRESSYDWKKIVLNINMISIFIGVVLFFAKIHLPEIINNTLGSVGSMIGPASMIVTGMLFAGMNLKQIFADKRVYFVSFLRLIAVPLLALVMIKISHLAMFSADGNKIILIVFLAIITPSASTITQMCQVYGNDSRYASAINVMTTLFSIITMPLMVMLFEAVI</sequence>
<feature type="transmembrane region" description="Helical" evidence="8">
    <location>
        <begin position="286"/>
        <end position="306"/>
    </location>
</feature>
<proteinExistence type="inferred from homology"/>
<feature type="transmembrane region" description="Helical" evidence="8">
    <location>
        <begin position="220"/>
        <end position="242"/>
    </location>
</feature>
<dbReference type="EMBL" id="CYZN01000002">
    <property type="protein sequence ID" value="CUN51850.1"/>
    <property type="molecule type" value="Genomic_DNA"/>
</dbReference>
<dbReference type="GO" id="GO:0055085">
    <property type="term" value="P:transmembrane transport"/>
    <property type="evidence" value="ECO:0007669"/>
    <property type="project" value="InterPro"/>
</dbReference>
<feature type="transmembrane region" description="Helical" evidence="8">
    <location>
        <begin position="254"/>
        <end position="274"/>
    </location>
</feature>
<organism evidence="9 11">
    <name type="scientific">Blautia wexlerae</name>
    <dbReference type="NCBI Taxonomy" id="418240"/>
    <lineage>
        <taxon>Bacteria</taxon>
        <taxon>Bacillati</taxon>
        <taxon>Bacillota</taxon>
        <taxon>Clostridia</taxon>
        <taxon>Lachnospirales</taxon>
        <taxon>Lachnospiraceae</taxon>
        <taxon>Blautia</taxon>
    </lineage>
</organism>
<dbReference type="Proteomes" id="UP000095712">
    <property type="component" value="Unassembled WGS sequence"/>
</dbReference>
<dbReference type="PANTHER" id="PTHR36838">
    <property type="entry name" value="AUXIN EFFLUX CARRIER FAMILY PROTEIN"/>
    <property type="match status" value="1"/>
</dbReference>
<feature type="transmembrane region" description="Helical" evidence="8">
    <location>
        <begin position="6"/>
        <end position="25"/>
    </location>
</feature>